<organism evidence="1 2">
    <name type="scientific">Entomophthora muscae</name>
    <dbReference type="NCBI Taxonomy" id="34485"/>
    <lineage>
        <taxon>Eukaryota</taxon>
        <taxon>Fungi</taxon>
        <taxon>Fungi incertae sedis</taxon>
        <taxon>Zoopagomycota</taxon>
        <taxon>Entomophthoromycotina</taxon>
        <taxon>Entomophthoromycetes</taxon>
        <taxon>Entomophthorales</taxon>
        <taxon>Entomophthoraceae</taxon>
        <taxon>Entomophthora</taxon>
    </lineage>
</organism>
<dbReference type="Proteomes" id="UP001165960">
    <property type="component" value="Unassembled WGS sequence"/>
</dbReference>
<evidence type="ECO:0000313" key="2">
    <source>
        <dbReference type="Proteomes" id="UP001165960"/>
    </source>
</evidence>
<comment type="caution">
    <text evidence="1">The sequence shown here is derived from an EMBL/GenBank/DDBJ whole genome shotgun (WGS) entry which is preliminary data.</text>
</comment>
<keyword evidence="2" id="KW-1185">Reference proteome</keyword>
<reference evidence="1" key="1">
    <citation type="submission" date="2022-04" db="EMBL/GenBank/DDBJ databases">
        <title>Genome of the entomopathogenic fungus Entomophthora muscae.</title>
        <authorList>
            <person name="Elya C."/>
            <person name="Lovett B.R."/>
            <person name="Lee E."/>
            <person name="Macias A.M."/>
            <person name="Hajek A.E."/>
            <person name="De Bivort B.L."/>
            <person name="Kasson M.T."/>
            <person name="De Fine Licht H.H."/>
            <person name="Stajich J.E."/>
        </authorList>
    </citation>
    <scope>NUCLEOTIDE SEQUENCE</scope>
    <source>
        <strain evidence="1">Berkeley</strain>
    </source>
</reference>
<protein>
    <submittedName>
        <fullName evidence="1">Uncharacterized protein</fullName>
    </submittedName>
</protein>
<evidence type="ECO:0000313" key="1">
    <source>
        <dbReference type="EMBL" id="KAJ9051331.1"/>
    </source>
</evidence>
<proteinExistence type="predicted"/>
<sequence length="68" mass="7302">MQTLACSGLPHKVQRAVRCAATVLKDAGTNVDLEPSYLACAELTKIVKTKEPNLLIGSLNTQGFSTKR</sequence>
<name>A0ACC2RMK8_9FUNG</name>
<gene>
    <name evidence="1" type="ORF">DSO57_1005619</name>
</gene>
<dbReference type="EMBL" id="QTSX02007115">
    <property type="protein sequence ID" value="KAJ9051331.1"/>
    <property type="molecule type" value="Genomic_DNA"/>
</dbReference>
<accession>A0ACC2RMK8</accession>